<proteinExistence type="predicted"/>
<comment type="caution">
    <text evidence="3">The sequence shown here is derived from an EMBL/GenBank/DDBJ whole genome shotgun (WGS) entry which is preliminary data.</text>
</comment>
<sequence length="353" mass="37771">VEPSLGMATIWCKGAQDAMKFAALMQKSYFMGRKITASLCRKEKPAVESLPKVPKTGLSMKLPELSMKTPEEFAAATPGLIAPELAAAIRAQAAAADAAERAANAPAVEEEAPVMMGPTFLLREGSKVFLKGLQSKPENNGRKAIVVSFVDDIMKYQVRLDDGRFVKVKPENLEAVHDAPPKSVPAVLKEDSESDDEADGEEGASMMAAAMAKEMAEGNVAHGPPKSDPNVDGFTATVCIDPSWLPKKEGEAEEEPVRERSRSRETRRKDHIAAVQARIAAEKGPRPSWVVSGPAPGTAAAGGGSEVKKEPAESREELLKMSVGNLKALLVKFGKSARGCLEKKDFVDRLKPA</sequence>
<keyword evidence="4" id="KW-1185">Reference proteome</keyword>
<evidence type="ECO:0000313" key="3">
    <source>
        <dbReference type="EMBL" id="CAE8585623.1"/>
    </source>
</evidence>
<dbReference type="OMA" id="ATIWCKG"/>
<evidence type="ECO:0000313" key="4">
    <source>
        <dbReference type="Proteomes" id="UP000654075"/>
    </source>
</evidence>
<dbReference type="InterPro" id="IPR036361">
    <property type="entry name" value="SAP_dom_sf"/>
</dbReference>
<dbReference type="EMBL" id="CAJNNV010001707">
    <property type="protein sequence ID" value="CAE8585623.1"/>
    <property type="molecule type" value="Genomic_DNA"/>
</dbReference>
<protein>
    <recommendedName>
        <fullName evidence="2">ARMET C-terminal domain-containing protein</fullName>
    </recommendedName>
</protein>
<dbReference type="Gene3D" id="1.10.720.30">
    <property type="entry name" value="SAP domain"/>
    <property type="match status" value="1"/>
</dbReference>
<feature type="non-terminal residue" evidence="3">
    <location>
        <position position="1"/>
    </location>
</feature>
<gene>
    <name evidence="3" type="ORF">PGLA1383_LOCUS4528</name>
</gene>
<feature type="region of interest" description="Disordered" evidence="1">
    <location>
        <begin position="176"/>
        <end position="203"/>
    </location>
</feature>
<dbReference type="SUPFAM" id="SSF68906">
    <property type="entry name" value="SAP domain"/>
    <property type="match status" value="1"/>
</dbReference>
<feature type="compositionally biased region" description="Acidic residues" evidence="1">
    <location>
        <begin position="192"/>
        <end position="202"/>
    </location>
</feature>
<evidence type="ECO:0000259" key="2">
    <source>
        <dbReference type="Pfam" id="PF10208"/>
    </source>
</evidence>
<feature type="domain" description="ARMET C-terminal" evidence="2">
    <location>
        <begin position="317"/>
        <end position="351"/>
    </location>
</feature>
<feature type="region of interest" description="Disordered" evidence="1">
    <location>
        <begin position="245"/>
        <end position="313"/>
    </location>
</feature>
<dbReference type="Pfam" id="PF10208">
    <property type="entry name" value="ARMET_C"/>
    <property type="match status" value="1"/>
</dbReference>
<evidence type="ECO:0000256" key="1">
    <source>
        <dbReference type="SAM" id="MobiDB-lite"/>
    </source>
</evidence>
<dbReference type="AlphaFoldDB" id="A0A813DDH1"/>
<dbReference type="OrthoDB" id="5597848at2759"/>
<reference evidence="3" key="1">
    <citation type="submission" date="2021-02" db="EMBL/GenBank/DDBJ databases">
        <authorList>
            <person name="Dougan E. K."/>
            <person name="Rhodes N."/>
            <person name="Thang M."/>
            <person name="Chan C."/>
        </authorList>
    </citation>
    <scope>NUCLEOTIDE SEQUENCE</scope>
</reference>
<feature type="compositionally biased region" description="Basic and acidic residues" evidence="1">
    <location>
        <begin position="246"/>
        <end position="272"/>
    </location>
</feature>
<accession>A0A813DDH1</accession>
<name>A0A813DDH1_POLGL</name>
<dbReference type="Proteomes" id="UP000654075">
    <property type="component" value="Unassembled WGS sequence"/>
</dbReference>
<organism evidence="3 4">
    <name type="scientific">Polarella glacialis</name>
    <name type="common">Dinoflagellate</name>
    <dbReference type="NCBI Taxonomy" id="89957"/>
    <lineage>
        <taxon>Eukaryota</taxon>
        <taxon>Sar</taxon>
        <taxon>Alveolata</taxon>
        <taxon>Dinophyceae</taxon>
        <taxon>Suessiales</taxon>
        <taxon>Suessiaceae</taxon>
        <taxon>Polarella</taxon>
    </lineage>
</organism>
<dbReference type="InterPro" id="IPR019345">
    <property type="entry name" value="ARMET_C"/>
</dbReference>